<evidence type="ECO:0000313" key="6">
    <source>
        <dbReference type="EMBL" id="KAE8271633.1"/>
    </source>
</evidence>
<dbReference type="PANTHER" id="PTHR47550:SF1">
    <property type="entry name" value="DUAL SPECIFICITY PROTEIN PHOSPHATASE PPS1"/>
    <property type="match status" value="1"/>
</dbReference>
<dbReference type="InterPro" id="IPR029021">
    <property type="entry name" value="Prot-tyrosine_phosphatase-like"/>
</dbReference>
<dbReference type="PROSITE" id="PS00383">
    <property type="entry name" value="TYR_PHOSPHATASE_1"/>
    <property type="match status" value="1"/>
</dbReference>
<evidence type="ECO:0000259" key="5">
    <source>
        <dbReference type="PROSITE" id="PS50056"/>
    </source>
</evidence>
<keyword evidence="7" id="KW-1185">Reference proteome</keyword>
<reference evidence="6" key="2">
    <citation type="journal article" date="2019" name="IMA Fungus">
        <title>Genome sequencing and comparison of five Tilletia species to identify candidate genes for the detection of regulated species infecting wheat.</title>
        <authorList>
            <person name="Nguyen H.D.T."/>
            <person name="Sultana T."/>
            <person name="Kesanakurti P."/>
            <person name="Hambleton S."/>
        </authorList>
    </citation>
    <scope>NUCLEOTIDE SEQUENCE</scope>
    <source>
        <strain evidence="6">DAOMC 236422</strain>
    </source>
</reference>
<feature type="compositionally biased region" description="Low complexity" evidence="3">
    <location>
        <begin position="494"/>
        <end position="505"/>
    </location>
</feature>
<evidence type="ECO:0000313" key="7">
    <source>
        <dbReference type="Proteomes" id="UP000078113"/>
    </source>
</evidence>
<dbReference type="GO" id="GO:0033260">
    <property type="term" value="P:nuclear DNA replication"/>
    <property type="evidence" value="ECO:0007669"/>
    <property type="project" value="InterPro"/>
</dbReference>
<dbReference type="Proteomes" id="UP000078113">
    <property type="component" value="Unassembled WGS sequence"/>
</dbReference>
<dbReference type="PROSITE" id="PS50054">
    <property type="entry name" value="TYR_PHOSPHATASE_DUAL"/>
    <property type="match status" value="1"/>
</dbReference>
<dbReference type="SMART" id="SM00195">
    <property type="entry name" value="DSPc"/>
    <property type="match status" value="1"/>
</dbReference>
<feature type="region of interest" description="Disordered" evidence="3">
    <location>
        <begin position="126"/>
        <end position="152"/>
    </location>
</feature>
<evidence type="ECO:0000259" key="4">
    <source>
        <dbReference type="PROSITE" id="PS50054"/>
    </source>
</evidence>
<evidence type="ECO:0000256" key="3">
    <source>
        <dbReference type="SAM" id="MobiDB-lite"/>
    </source>
</evidence>
<protein>
    <submittedName>
        <fullName evidence="6">Uncharacterized protein</fullName>
    </submittedName>
</protein>
<dbReference type="InterPro" id="IPR000340">
    <property type="entry name" value="Dual-sp_phosphatase_cat-dom"/>
</dbReference>
<feature type="region of interest" description="Disordered" evidence="3">
    <location>
        <begin position="66"/>
        <end position="88"/>
    </location>
</feature>
<dbReference type="PANTHER" id="PTHR47550">
    <property type="entry name" value="DUAL SPECIFICITY PROTEIN PHOSPHATASE PPS1"/>
    <property type="match status" value="1"/>
</dbReference>
<dbReference type="GO" id="GO:0008138">
    <property type="term" value="F:protein tyrosine/serine/threonine phosphatase activity"/>
    <property type="evidence" value="ECO:0007669"/>
    <property type="project" value="InterPro"/>
</dbReference>
<gene>
    <name evidence="6" type="ORF">A4X09_0g723</name>
</gene>
<keyword evidence="1" id="KW-0378">Hydrolase</keyword>
<dbReference type="FunFam" id="3.90.190.10:FF:000095">
    <property type="entry name" value="Unplaced genomic scaffold supercont1.9, whole genome shotgun sequence"/>
    <property type="match status" value="1"/>
</dbReference>
<dbReference type="GO" id="GO:0005634">
    <property type="term" value="C:nucleus"/>
    <property type="evidence" value="ECO:0007669"/>
    <property type="project" value="GOC"/>
</dbReference>
<dbReference type="Gene3D" id="3.90.190.10">
    <property type="entry name" value="Protein tyrosine phosphatase superfamily"/>
    <property type="match status" value="2"/>
</dbReference>
<dbReference type="CDD" id="cd14516">
    <property type="entry name" value="DSP_fungal_PPS1"/>
    <property type="match status" value="1"/>
</dbReference>
<evidence type="ECO:0000256" key="2">
    <source>
        <dbReference type="ARBA" id="ARBA00022912"/>
    </source>
</evidence>
<feature type="region of interest" description="Disordered" evidence="3">
    <location>
        <begin position="266"/>
        <end position="343"/>
    </location>
</feature>
<dbReference type="InterPro" id="IPR000387">
    <property type="entry name" value="Tyr_Pase_dom"/>
</dbReference>
<feature type="region of interest" description="Disordered" evidence="3">
    <location>
        <begin position="1"/>
        <end position="22"/>
    </location>
</feature>
<accession>A0A8X7T865</accession>
<dbReference type="SUPFAM" id="SSF52799">
    <property type="entry name" value="(Phosphotyrosine protein) phosphatases II"/>
    <property type="match status" value="2"/>
</dbReference>
<comment type="caution">
    <text evidence="6">The sequence shown here is derived from an EMBL/GenBank/DDBJ whole genome shotgun (WGS) entry which is preliminary data.</text>
</comment>
<proteinExistence type="predicted"/>
<dbReference type="InterPro" id="IPR020422">
    <property type="entry name" value="TYR_PHOSPHATASE_DUAL_dom"/>
</dbReference>
<dbReference type="InterPro" id="IPR047949">
    <property type="entry name" value="PPS1_DSP"/>
</dbReference>
<name>A0A8X7T865_9BASI</name>
<feature type="domain" description="Tyrosine specific protein phosphatases" evidence="5">
    <location>
        <begin position="1097"/>
        <end position="1165"/>
    </location>
</feature>
<feature type="region of interest" description="Disordered" evidence="3">
    <location>
        <begin position="460"/>
        <end position="520"/>
    </location>
</feature>
<reference evidence="6" key="1">
    <citation type="submission" date="2016-04" db="EMBL/GenBank/DDBJ databases">
        <authorList>
            <person name="Nguyen H.D."/>
            <person name="Samba Siva P."/>
            <person name="Cullis J."/>
            <person name="Levesque C.A."/>
            <person name="Hambleton S."/>
        </authorList>
    </citation>
    <scope>NUCLEOTIDE SEQUENCE</scope>
    <source>
        <strain evidence="6">DAOMC 236422</strain>
    </source>
</reference>
<keyword evidence="2" id="KW-0904">Protein phosphatase</keyword>
<feature type="region of interest" description="Disordered" evidence="3">
    <location>
        <begin position="703"/>
        <end position="742"/>
    </location>
</feature>
<feature type="compositionally biased region" description="Polar residues" evidence="3">
    <location>
        <begin position="471"/>
        <end position="489"/>
    </location>
</feature>
<dbReference type="InterPro" id="IPR053239">
    <property type="entry name" value="Dual_spec_PTase"/>
</dbReference>
<feature type="region of interest" description="Disordered" evidence="3">
    <location>
        <begin position="869"/>
        <end position="916"/>
    </location>
</feature>
<feature type="domain" description="Tyrosine-protein phosphatase" evidence="4">
    <location>
        <begin position="996"/>
        <end position="1178"/>
    </location>
</feature>
<feature type="compositionally biased region" description="Polar residues" evidence="3">
    <location>
        <begin position="703"/>
        <end position="730"/>
    </location>
</feature>
<dbReference type="PROSITE" id="PS50056">
    <property type="entry name" value="TYR_PHOSPHATASE_2"/>
    <property type="match status" value="1"/>
</dbReference>
<dbReference type="InterPro" id="IPR016130">
    <property type="entry name" value="Tyr_Pase_AS"/>
</dbReference>
<organism evidence="6 7">
    <name type="scientific">Tilletia walkeri</name>
    <dbReference type="NCBI Taxonomy" id="117179"/>
    <lineage>
        <taxon>Eukaryota</taxon>
        <taxon>Fungi</taxon>
        <taxon>Dikarya</taxon>
        <taxon>Basidiomycota</taxon>
        <taxon>Ustilaginomycotina</taxon>
        <taxon>Exobasidiomycetes</taxon>
        <taxon>Tilletiales</taxon>
        <taxon>Tilletiaceae</taxon>
        <taxon>Tilletia</taxon>
    </lineage>
</organism>
<dbReference type="EMBL" id="LWDG02000014">
    <property type="protein sequence ID" value="KAE8271633.1"/>
    <property type="molecule type" value="Genomic_DNA"/>
</dbReference>
<evidence type="ECO:0000256" key="1">
    <source>
        <dbReference type="ARBA" id="ARBA00022801"/>
    </source>
</evidence>
<feature type="compositionally biased region" description="Low complexity" evidence="3">
    <location>
        <begin position="309"/>
        <end position="329"/>
    </location>
</feature>
<dbReference type="Pfam" id="PF00782">
    <property type="entry name" value="DSPc"/>
    <property type="match status" value="1"/>
</dbReference>
<sequence length="1347" mass="146347">MAASSVPLHPVASRHGSQSATMVSFQLSDHTPQQAKAQATASTAAALSSPTADGCSSAWAGQSQWQPASVPVGGSLHHPAAQDDRQALPASYPTASEHFNLSSEEEAAQLAEWGLHHEDLHAYPCVPEHGHRHTSSSDSAIDPAFTNPSQHTSPFKKAASWCTASGSSVPFSSTAMHSMSAASEAAHQTPIRLLTAAQFDRMHASYLAQDVPHHVVFPFLHGVDGDNPAQNVFFGAPLGGQPTPRYRGLTVVRADMPKPEVLFERSQAQRHGTAMPMSVFGTGSSNPFANRDDPFSNSNADFEHARPTSNSSCDSDGSDDSSGPPSDDSSSLERSMHERESSNSMYEHFAANLSMASSNTTALSHSSGQSFFGDKIASQSFQSDTNSSLSMSGPSTNLLGEEEKSGKMLEGHEVDVAGDCSISSSMPDICSPMLSRPYEAQPSHSILNSTLFAGELLSIPEPEEDRVRPRSATSASDFPSPPKLSSSYKRLSGPSSSPTSSTAAADVNTPPRRPKAHFVRPRQAAGVSLRNFKIQAAKYATISDIVVYSPAGLHAGAVELAKHFRDAQVEMLRERQEHGLGGLQYNVFVVTDSFDVFERHFDHLVAVDSQGCQRHSVAFLDREREEMQRLTRCSEIEQNVWLGCSRDVPPLEPEEEDISDVADKTNPHGFSFCIEAHEMAFMPGDEMLRRASTYLETLERMSSGSQASIPYQNGPSQDYFSSYEGSQSDQIPVGSPPAQPTTSVIHLECASSSQGCSNNESLSRMADDIIEFCAWIKSHACPESTNTTGAEETVQPRKFLIHCGDGYTETSIMGLSYLMFSRQLSLPDAYLDLQHRADRSFFLYGRDLPLLKRVDEKLSGLRRISRQAEEEAKMRAQMNNRPKTKHSFPWLSSSGEEQKPLHGRLHSASESTSSAEPSSWAKSLAAAATGLVSPNNSLNQSHHRKALSFASATPSMLARHSRNKLSSASSVRSTVQAEDTSAKHAWFHNARFEGSFPSRILPFVYLGNLNHAMNADMLHALGITHVVSVGESALHPPPQMYYSGAEYSWDSNDFAKEAASRSASHSDSALWREVQAGRISVLDLKNVSDDGIDSLRATMRESVEYIENARRSGGKVLVHCRVGVSRSATIVLAYAMAHLDLSLVEAYLLVRSRRLNILIQPHLLFFWELRGWEHYLVEQKSRQAGEATPACLPAQSMAQACPEIDYKDVDEEMTDADADTPLTPCSRTEADERAFSLAALSLCSFTPGSTAMASFPTLAQPSPLMRSCMATPTVSAEHQQQEQLSADLPLDVELAAGAGSIYGRKLVAAETLPFGSGSPSGTPFKSLRLTWGFLCREIAALNERYCV</sequence>